<dbReference type="Proteomes" id="UP000192761">
    <property type="component" value="Unassembled WGS sequence"/>
</dbReference>
<dbReference type="CDD" id="cd07043">
    <property type="entry name" value="STAS_anti-anti-sigma_factors"/>
    <property type="match status" value="1"/>
</dbReference>
<reference evidence="2 3" key="1">
    <citation type="submission" date="2017-04" db="EMBL/GenBank/DDBJ databases">
        <authorList>
            <person name="Afonso C.L."/>
            <person name="Miller P.J."/>
            <person name="Scott M.A."/>
            <person name="Spackman E."/>
            <person name="Goraichik I."/>
            <person name="Dimitrov K.M."/>
            <person name="Suarez D.L."/>
            <person name="Swayne D.E."/>
        </authorList>
    </citation>
    <scope>NUCLEOTIDE SEQUENCE [LARGE SCALE GENOMIC DNA]</scope>
    <source>
        <strain evidence="2 3">DSM 23236</strain>
    </source>
</reference>
<dbReference type="PANTHER" id="PTHR35849:SF2">
    <property type="entry name" value="BLR2341 PROTEIN"/>
    <property type="match status" value="1"/>
</dbReference>
<dbReference type="PANTHER" id="PTHR35849">
    <property type="entry name" value="BLR2341 PROTEIN"/>
    <property type="match status" value="1"/>
</dbReference>
<dbReference type="AlphaFoldDB" id="A0A1W1X2K4"/>
<name>A0A1W1X2K4_9NEIS</name>
<dbReference type="InterPro" id="IPR058548">
    <property type="entry name" value="MlaB-like_STAS"/>
</dbReference>
<dbReference type="SUPFAM" id="SSF52091">
    <property type="entry name" value="SpoIIaa-like"/>
    <property type="match status" value="1"/>
</dbReference>
<accession>A0A1W1X2K4</accession>
<keyword evidence="3" id="KW-1185">Reference proteome</keyword>
<dbReference type="InterPro" id="IPR052746">
    <property type="entry name" value="MlaB_ABC_Transporter"/>
</dbReference>
<dbReference type="InterPro" id="IPR002645">
    <property type="entry name" value="STAS_dom"/>
</dbReference>
<dbReference type="OrthoDB" id="8527158at2"/>
<dbReference type="PROSITE" id="PS50801">
    <property type="entry name" value="STAS"/>
    <property type="match status" value="1"/>
</dbReference>
<evidence type="ECO:0000313" key="3">
    <source>
        <dbReference type="Proteomes" id="UP000192761"/>
    </source>
</evidence>
<dbReference type="STRING" id="1121001.SAMN02745857_00484"/>
<dbReference type="InterPro" id="IPR036513">
    <property type="entry name" value="STAS_dom_sf"/>
</dbReference>
<evidence type="ECO:0000313" key="2">
    <source>
        <dbReference type="EMBL" id="SMC18135.1"/>
    </source>
</evidence>
<sequence length="107" mass="11539">MPISEQTRDGHLLLQLEGGLTIFQAAELKDELLQALAHAEHRIELNLAAVEEIDSAGVQLLLALKHEAASQQKTVNYSHHSPPVLAAIDLLNLAATLGDPLLIPNAR</sequence>
<protein>
    <submittedName>
        <fullName evidence="2">Anti-anti-sigma factor</fullName>
    </submittedName>
</protein>
<dbReference type="Pfam" id="PF13466">
    <property type="entry name" value="STAS_2"/>
    <property type="match status" value="1"/>
</dbReference>
<evidence type="ECO:0000259" key="1">
    <source>
        <dbReference type="PROSITE" id="PS50801"/>
    </source>
</evidence>
<gene>
    <name evidence="2" type="ORF">SAMN02745857_00484</name>
</gene>
<organism evidence="2 3">
    <name type="scientific">Andreprevotia lacus DSM 23236</name>
    <dbReference type="NCBI Taxonomy" id="1121001"/>
    <lineage>
        <taxon>Bacteria</taxon>
        <taxon>Pseudomonadati</taxon>
        <taxon>Pseudomonadota</taxon>
        <taxon>Betaproteobacteria</taxon>
        <taxon>Neisseriales</taxon>
        <taxon>Chitinibacteraceae</taxon>
        <taxon>Andreprevotia</taxon>
    </lineage>
</organism>
<dbReference type="Gene3D" id="3.30.750.24">
    <property type="entry name" value="STAS domain"/>
    <property type="match status" value="1"/>
</dbReference>
<proteinExistence type="predicted"/>
<dbReference type="EMBL" id="FWXD01000002">
    <property type="protein sequence ID" value="SMC18135.1"/>
    <property type="molecule type" value="Genomic_DNA"/>
</dbReference>
<feature type="domain" description="STAS" evidence="1">
    <location>
        <begin position="1"/>
        <end position="107"/>
    </location>
</feature>
<dbReference type="RefSeq" id="WP_084088951.1">
    <property type="nucleotide sequence ID" value="NZ_FWXD01000002.1"/>
</dbReference>